<proteinExistence type="predicted"/>
<feature type="region of interest" description="Disordered" evidence="1">
    <location>
        <begin position="1"/>
        <end position="34"/>
    </location>
</feature>
<evidence type="ECO:0000313" key="2">
    <source>
        <dbReference type="EMBL" id="KAL3042196.1"/>
    </source>
</evidence>
<organism evidence="2 3">
    <name type="scientific">Pagothenia borchgrevinki</name>
    <name type="common">Bald rockcod</name>
    <name type="synonym">Trematomus borchgrevinki</name>
    <dbReference type="NCBI Taxonomy" id="8213"/>
    <lineage>
        <taxon>Eukaryota</taxon>
        <taxon>Metazoa</taxon>
        <taxon>Chordata</taxon>
        <taxon>Craniata</taxon>
        <taxon>Vertebrata</taxon>
        <taxon>Euteleostomi</taxon>
        <taxon>Actinopterygii</taxon>
        <taxon>Neopterygii</taxon>
        <taxon>Teleostei</taxon>
        <taxon>Neoteleostei</taxon>
        <taxon>Acanthomorphata</taxon>
        <taxon>Eupercaria</taxon>
        <taxon>Perciformes</taxon>
        <taxon>Notothenioidei</taxon>
        <taxon>Nototheniidae</taxon>
        <taxon>Pagothenia</taxon>
    </lineage>
</organism>
<dbReference type="AlphaFoldDB" id="A0ABD2FKM5"/>
<evidence type="ECO:0000256" key="1">
    <source>
        <dbReference type="SAM" id="MobiDB-lite"/>
    </source>
</evidence>
<gene>
    <name evidence="2" type="ORF">OYC64_020193</name>
</gene>
<dbReference type="EMBL" id="JBIYXZ010002089">
    <property type="protein sequence ID" value="KAL3042196.1"/>
    <property type="molecule type" value="Genomic_DNA"/>
</dbReference>
<evidence type="ECO:0000313" key="3">
    <source>
        <dbReference type="Proteomes" id="UP001619887"/>
    </source>
</evidence>
<reference evidence="2 3" key="2">
    <citation type="journal article" date="2024" name="G3 (Bethesda)">
        <title>The genome of the cryopelagic Antarctic bald notothen, Trematomus borchgrevinki.</title>
        <authorList>
            <person name="Rayamajhi N."/>
            <person name="Rivera-Colon A.G."/>
            <person name="Minhas B.F."/>
            <person name="Cheng C.C."/>
            <person name="Catchen J.M."/>
        </authorList>
    </citation>
    <scope>NUCLEOTIDE SEQUENCE [LARGE SCALE GENOMIC DNA]</scope>
    <source>
        <strain evidence="2">AGRC-2024</strain>
    </source>
</reference>
<accession>A0ABD2FKM5</accession>
<dbReference type="Proteomes" id="UP001619887">
    <property type="component" value="Unassembled WGS sequence"/>
</dbReference>
<reference evidence="2 3" key="1">
    <citation type="journal article" date="2022" name="G3 (Bethesda)">
        <title>Evaluating Illumina-, Nanopore-, and PacBio-based genome assembly strategies with the bald notothen, Trematomus borchgrevinki.</title>
        <authorList>
            <person name="Rayamajhi N."/>
            <person name="Cheng C.C."/>
            <person name="Catchen J.M."/>
        </authorList>
    </citation>
    <scope>NUCLEOTIDE SEQUENCE [LARGE SCALE GENOMIC DNA]</scope>
    <source>
        <strain evidence="2">AGRC-2024</strain>
    </source>
</reference>
<sequence>MSIQTLLYTPQHKHTTHTTSPITPTHRPLTQPPDAETRQISKQYFKLIQAIHHKFTVDKSVTTHTYPPGMTGQKTYRLYQAIYTHRTHQITDTGQHHQLDTH</sequence>
<name>A0ABD2FKM5_PAGBO</name>
<feature type="compositionally biased region" description="Low complexity" evidence="1">
    <location>
        <begin position="17"/>
        <end position="28"/>
    </location>
</feature>
<comment type="caution">
    <text evidence="2">The sequence shown here is derived from an EMBL/GenBank/DDBJ whole genome shotgun (WGS) entry which is preliminary data.</text>
</comment>
<keyword evidence="3" id="KW-1185">Reference proteome</keyword>
<protein>
    <submittedName>
        <fullName evidence="2">Uncharacterized protein</fullName>
    </submittedName>
</protein>